<gene>
    <name evidence="2" type="ORF">METZ01_LOCUS180146</name>
</gene>
<dbReference type="EMBL" id="UINC01035222">
    <property type="protein sequence ID" value="SVB27292.1"/>
    <property type="molecule type" value="Genomic_DNA"/>
</dbReference>
<name>A0A382CND8_9ZZZZ</name>
<protein>
    <recommendedName>
        <fullName evidence="3">SMP-30/Gluconolactonase/LRE-like region domain-containing protein</fullName>
    </recommendedName>
</protein>
<dbReference type="InterPro" id="IPR011048">
    <property type="entry name" value="Haem_d1_sf"/>
</dbReference>
<proteinExistence type="predicted"/>
<evidence type="ECO:0000256" key="1">
    <source>
        <dbReference type="SAM" id="MobiDB-lite"/>
    </source>
</evidence>
<dbReference type="PANTHER" id="PTHR47197:SF3">
    <property type="entry name" value="DIHYDRO-HEME D1 DEHYDROGENASE"/>
    <property type="match status" value="1"/>
</dbReference>
<evidence type="ECO:0008006" key="3">
    <source>
        <dbReference type="Google" id="ProtNLM"/>
    </source>
</evidence>
<feature type="region of interest" description="Disordered" evidence="1">
    <location>
        <begin position="136"/>
        <end position="157"/>
    </location>
</feature>
<dbReference type="InterPro" id="IPR015943">
    <property type="entry name" value="WD40/YVTN_repeat-like_dom_sf"/>
</dbReference>
<evidence type="ECO:0000313" key="2">
    <source>
        <dbReference type="EMBL" id="SVB27292.1"/>
    </source>
</evidence>
<dbReference type="AlphaFoldDB" id="A0A382CND8"/>
<dbReference type="Gene3D" id="2.130.10.10">
    <property type="entry name" value="YVTN repeat-like/Quinoprotein amine dehydrogenase"/>
    <property type="match status" value="2"/>
</dbReference>
<organism evidence="2">
    <name type="scientific">marine metagenome</name>
    <dbReference type="NCBI Taxonomy" id="408172"/>
    <lineage>
        <taxon>unclassified sequences</taxon>
        <taxon>metagenomes</taxon>
        <taxon>ecological metagenomes</taxon>
    </lineage>
</organism>
<accession>A0A382CND8</accession>
<dbReference type="InterPro" id="IPR051200">
    <property type="entry name" value="Host-pathogen_enzymatic-act"/>
</dbReference>
<dbReference type="PANTHER" id="PTHR47197">
    <property type="entry name" value="PROTEIN NIRF"/>
    <property type="match status" value="1"/>
</dbReference>
<sequence length="379" mass="40446">MMDSGRRLLLRGRTLRASIGRIISTAGFQPREAEMIRTIIAVGLGVLLLQGGVQAQDHTIIALSHSDFTAYELDPATGRIINQFKADNQPHESAVTLDGKMIFAAIPQGPHVVILDGETLKQIGKIESEYFTRPPLEMPQIPGQPPRPPSTSASPHGVALNRAASKLYIGVETSDVPGIVVYDVRAGRVSKKIDLLLEGGHFLAIDQQTDKLYYPHRADNRVVVLDTRTDQILKIIHVEGGPVGVAFSPASEAWVHSDYDGSVTVIDTRNDEVIDLIQTGGEGAGRIAVSPDGRFAASTHGGTEDVAIIDTQTRTVVASVATGPGPGFPLFSPGSDKLYVMNSRAGDVAVVDMKSMEVEARYAVGVNPFGGSIRSVGGR</sequence>
<dbReference type="SUPFAM" id="SSF51004">
    <property type="entry name" value="C-terminal (heme d1) domain of cytochrome cd1-nitrite reductase"/>
    <property type="match status" value="1"/>
</dbReference>
<reference evidence="2" key="1">
    <citation type="submission" date="2018-05" db="EMBL/GenBank/DDBJ databases">
        <authorList>
            <person name="Lanie J.A."/>
            <person name="Ng W.-L."/>
            <person name="Kazmierczak K.M."/>
            <person name="Andrzejewski T.M."/>
            <person name="Davidsen T.M."/>
            <person name="Wayne K.J."/>
            <person name="Tettelin H."/>
            <person name="Glass J.I."/>
            <person name="Rusch D."/>
            <person name="Podicherti R."/>
            <person name="Tsui H.-C.T."/>
            <person name="Winkler M.E."/>
        </authorList>
    </citation>
    <scope>NUCLEOTIDE SEQUENCE</scope>
</reference>